<dbReference type="Proteomes" id="UP001056120">
    <property type="component" value="Linkage Group LG18"/>
</dbReference>
<reference evidence="2" key="1">
    <citation type="journal article" date="2022" name="Mol. Ecol. Resour.">
        <title>The genomes of chicory, endive, great burdock and yacon provide insights into Asteraceae palaeo-polyploidization history and plant inulin production.</title>
        <authorList>
            <person name="Fan W."/>
            <person name="Wang S."/>
            <person name="Wang H."/>
            <person name="Wang A."/>
            <person name="Jiang F."/>
            <person name="Liu H."/>
            <person name="Zhao H."/>
            <person name="Xu D."/>
            <person name="Zhang Y."/>
        </authorList>
    </citation>
    <scope>NUCLEOTIDE SEQUENCE [LARGE SCALE GENOMIC DNA]</scope>
    <source>
        <strain evidence="2">cv. Yunnan</strain>
    </source>
</reference>
<accession>A0ACB9E6F0</accession>
<name>A0ACB9E6F0_9ASTR</name>
<evidence type="ECO:0000313" key="1">
    <source>
        <dbReference type="EMBL" id="KAI3754235.1"/>
    </source>
</evidence>
<proteinExistence type="predicted"/>
<protein>
    <submittedName>
        <fullName evidence="1">Uncharacterized protein</fullName>
    </submittedName>
</protein>
<dbReference type="EMBL" id="CM042035">
    <property type="protein sequence ID" value="KAI3754235.1"/>
    <property type="molecule type" value="Genomic_DNA"/>
</dbReference>
<organism evidence="1 2">
    <name type="scientific">Smallanthus sonchifolius</name>
    <dbReference type="NCBI Taxonomy" id="185202"/>
    <lineage>
        <taxon>Eukaryota</taxon>
        <taxon>Viridiplantae</taxon>
        <taxon>Streptophyta</taxon>
        <taxon>Embryophyta</taxon>
        <taxon>Tracheophyta</taxon>
        <taxon>Spermatophyta</taxon>
        <taxon>Magnoliopsida</taxon>
        <taxon>eudicotyledons</taxon>
        <taxon>Gunneridae</taxon>
        <taxon>Pentapetalae</taxon>
        <taxon>asterids</taxon>
        <taxon>campanulids</taxon>
        <taxon>Asterales</taxon>
        <taxon>Asteraceae</taxon>
        <taxon>Asteroideae</taxon>
        <taxon>Heliantheae alliance</taxon>
        <taxon>Millerieae</taxon>
        <taxon>Smallanthus</taxon>
    </lineage>
</organism>
<reference evidence="1 2" key="2">
    <citation type="journal article" date="2022" name="Mol. Ecol. Resour.">
        <title>The genomes of chicory, endive, great burdock and yacon provide insights into Asteraceae paleo-polyploidization history and plant inulin production.</title>
        <authorList>
            <person name="Fan W."/>
            <person name="Wang S."/>
            <person name="Wang H."/>
            <person name="Wang A."/>
            <person name="Jiang F."/>
            <person name="Liu H."/>
            <person name="Zhao H."/>
            <person name="Xu D."/>
            <person name="Zhang Y."/>
        </authorList>
    </citation>
    <scope>NUCLEOTIDE SEQUENCE [LARGE SCALE GENOMIC DNA]</scope>
    <source>
        <strain evidence="2">cv. Yunnan</strain>
        <tissue evidence="1">Leaves</tissue>
    </source>
</reference>
<comment type="caution">
    <text evidence="1">The sequence shown here is derived from an EMBL/GenBank/DDBJ whole genome shotgun (WGS) entry which is preliminary data.</text>
</comment>
<sequence>MPGMMLSAADGGYETDVVGYTSGMGNWGLISYAWNDVDWLPCNLLAVTLRTRRLKFAPFRQGLDSKSGFELQYWNQNQDSRLYEKAQINRLSFDVTLFP</sequence>
<keyword evidence="2" id="KW-1185">Reference proteome</keyword>
<gene>
    <name evidence="1" type="ORF">L1987_54014</name>
</gene>
<evidence type="ECO:0000313" key="2">
    <source>
        <dbReference type="Proteomes" id="UP001056120"/>
    </source>
</evidence>